<name>A0AAU7VJU4_9FIRM</name>
<evidence type="ECO:0000313" key="7">
    <source>
        <dbReference type="EMBL" id="XBX74301.1"/>
    </source>
</evidence>
<dbReference type="GO" id="GO:0008168">
    <property type="term" value="F:methyltransferase activity"/>
    <property type="evidence" value="ECO:0007669"/>
    <property type="project" value="UniProtKB-UniRule"/>
</dbReference>
<dbReference type="HAMAP" id="MF_00787">
    <property type="entry name" value="CbiD"/>
    <property type="match status" value="1"/>
</dbReference>
<keyword evidence="6" id="KW-0472">Membrane</keyword>
<keyword evidence="4 5" id="KW-0949">S-adenosyl-L-methionine</keyword>
<organism evidence="7">
    <name type="scientific">Proteinivorax tanatarense</name>
    <dbReference type="NCBI Taxonomy" id="1260629"/>
    <lineage>
        <taxon>Bacteria</taxon>
        <taxon>Bacillati</taxon>
        <taxon>Bacillota</taxon>
        <taxon>Clostridia</taxon>
        <taxon>Eubacteriales</taxon>
        <taxon>Proteinivoracaceae</taxon>
        <taxon>Proteinivorax</taxon>
    </lineage>
</organism>
<evidence type="ECO:0000256" key="2">
    <source>
        <dbReference type="ARBA" id="ARBA00022603"/>
    </source>
</evidence>
<reference evidence="7" key="2">
    <citation type="submission" date="2024-06" db="EMBL/GenBank/DDBJ databases">
        <authorList>
            <person name="Petrova K.O."/>
            <person name="Toshchakov S.V."/>
            <person name="Boltjanskaja Y.V."/>
            <person name="Kevbrin V."/>
        </authorList>
    </citation>
    <scope>NUCLEOTIDE SEQUENCE</scope>
    <source>
        <strain evidence="7">Z-910T</strain>
    </source>
</reference>
<dbReference type="RefSeq" id="WP_350343055.1">
    <property type="nucleotide sequence ID" value="NZ_CP158367.1"/>
</dbReference>
<comment type="similarity">
    <text evidence="5">Belongs to the CbiD family.</text>
</comment>
<keyword evidence="6" id="KW-1133">Transmembrane helix</keyword>
<evidence type="ECO:0000256" key="4">
    <source>
        <dbReference type="ARBA" id="ARBA00022691"/>
    </source>
</evidence>
<dbReference type="GO" id="GO:0019251">
    <property type="term" value="P:anaerobic cobalamin biosynthetic process"/>
    <property type="evidence" value="ECO:0007669"/>
    <property type="project" value="UniProtKB-UniRule"/>
</dbReference>
<comment type="catalytic activity">
    <reaction evidence="5">
        <text>Co-precorrin-5B + S-adenosyl-L-methionine = Co-precorrin-6A + S-adenosyl-L-homocysteine</text>
        <dbReference type="Rhea" id="RHEA:26285"/>
        <dbReference type="ChEBI" id="CHEBI:57856"/>
        <dbReference type="ChEBI" id="CHEBI:59789"/>
        <dbReference type="ChEBI" id="CHEBI:60063"/>
        <dbReference type="ChEBI" id="CHEBI:60064"/>
        <dbReference type="EC" id="2.1.1.195"/>
    </reaction>
</comment>
<dbReference type="Gene3D" id="3.30.2110.10">
    <property type="entry name" value="CbiD-like"/>
    <property type="match status" value="1"/>
</dbReference>
<keyword evidence="3 5" id="KW-0808">Transferase</keyword>
<dbReference type="EC" id="2.1.1.195" evidence="5"/>
<dbReference type="GO" id="GO:0032259">
    <property type="term" value="P:methylation"/>
    <property type="evidence" value="ECO:0007669"/>
    <property type="project" value="UniProtKB-KW"/>
</dbReference>
<accession>A0AAU7VJU4</accession>
<dbReference type="InterPro" id="IPR036074">
    <property type="entry name" value="CbiD_sf"/>
</dbReference>
<keyword evidence="2 5" id="KW-0489">Methyltransferase</keyword>
<dbReference type="Pfam" id="PF01888">
    <property type="entry name" value="CbiD"/>
    <property type="match status" value="1"/>
</dbReference>
<dbReference type="SUPFAM" id="SSF111342">
    <property type="entry name" value="CbiD-like"/>
    <property type="match status" value="1"/>
</dbReference>
<dbReference type="AlphaFoldDB" id="A0AAU7VJU4"/>
<evidence type="ECO:0000256" key="1">
    <source>
        <dbReference type="ARBA" id="ARBA00022573"/>
    </source>
</evidence>
<evidence type="ECO:0000256" key="5">
    <source>
        <dbReference type="HAMAP-Rule" id="MF_00787"/>
    </source>
</evidence>
<protein>
    <recommendedName>
        <fullName evidence="5">Cobalt-precorrin-5B C(1)-methyltransferase</fullName>
        <ecNumber evidence="5">2.1.1.195</ecNumber>
    </recommendedName>
    <alternativeName>
        <fullName evidence="5">Cobalt-precorrin-6A synthase</fullName>
    </alternativeName>
</protein>
<dbReference type="PANTHER" id="PTHR35863">
    <property type="entry name" value="COBALT-PRECORRIN-5B C(1)-METHYLTRANSFERASE"/>
    <property type="match status" value="1"/>
</dbReference>
<dbReference type="NCBIfam" id="TIGR00312">
    <property type="entry name" value="cbiD"/>
    <property type="match status" value="1"/>
</dbReference>
<dbReference type="PIRSF" id="PIRSF026782">
    <property type="entry name" value="CbiD"/>
    <property type="match status" value="1"/>
</dbReference>
<comment type="function">
    <text evidence="5">Catalyzes the methylation of C-1 in cobalt-precorrin-5B to form cobalt-precorrin-6A.</text>
</comment>
<comment type="pathway">
    <text evidence="5">Cofactor biosynthesis; adenosylcobalamin biosynthesis; cob(II)yrinate a,c-diamide from sirohydrochlorin (anaerobic route): step 6/10.</text>
</comment>
<evidence type="ECO:0000256" key="6">
    <source>
        <dbReference type="SAM" id="Phobius"/>
    </source>
</evidence>
<gene>
    <name evidence="5 7" type="primary">cbiD</name>
    <name evidence="7" type="ORF">PRVXT_002332</name>
</gene>
<dbReference type="EMBL" id="CP158367">
    <property type="protein sequence ID" value="XBX74301.1"/>
    <property type="molecule type" value="Genomic_DNA"/>
</dbReference>
<keyword evidence="1 5" id="KW-0169">Cobalamin biosynthesis</keyword>
<reference evidence="7" key="1">
    <citation type="journal article" date="2013" name="Extremophiles">
        <title>Proteinivorax tanatarense gen. nov., sp. nov., an anaerobic, haloalkaliphilic, proteolytic bacterium isolated from a decaying algal bloom, and proposal of Proteinivoraceae fam. nov.</title>
        <authorList>
            <person name="Kevbrin V."/>
            <person name="Boltyanskaya Y."/>
            <person name="Zhilina T."/>
            <person name="Kolganova T."/>
            <person name="Lavrentjeva E."/>
            <person name="Kuznetsov B."/>
        </authorList>
    </citation>
    <scope>NUCLEOTIDE SEQUENCE</scope>
    <source>
        <strain evidence="7">Z-910T</strain>
    </source>
</reference>
<evidence type="ECO:0000256" key="3">
    <source>
        <dbReference type="ARBA" id="ARBA00022679"/>
    </source>
</evidence>
<feature type="transmembrane region" description="Helical" evidence="6">
    <location>
        <begin position="12"/>
        <end position="34"/>
    </location>
</feature>
<dbReference type="InterPro" id="IPR002748">
    <property type="entry name" value="CbiD"/>
</dbReference>
<dbReference type="PANTHER" id="PTHR35863:SF1">
    <property type="entry name" value="COBALT-PRECORRIN-5B C(1)-METHYLTRANSFERASE"/>
    <property type="match status" value="1"/>
</dbReference>
<sequence length="371" mass="40707">MERYINKKGKKLRYGYTTGTCAVAAATAATKILFDQQKLETINVSTPKGWTLQLKVEDIEIKVDEVICSVTKDSGDDPDITHGIKIYAKVRKKDQQNGITVKGGKGIGTVTRPGLYVPVGEKAINPVPMRCIKEEVKKVLPENCAVEIEIFAPEGEKIAFKTFNGKLGIKGGISILGSTGIVEPMSDDALKDALALELRVVSKEKHNKIVLCPGNYGKDFAQRLGITDKPILKTSNFIGFLLDKAVEEEIKEILFIGHIGKMIKVAGGIFNTHSNIADGRLEILAAHCALLKEDRKLIKMIMDSTTTEEAIDYVYNANLQCVFPQLADAVSERCKERTNHKINIGTILFSQKYGKLGACNEAKNILGVKNE</sequence>
<proteinExistence type="inferred from homology"/>
<keyword evidence="6" id="KW-0812">Transmembrane</keyword>